<dbReference type="EMBL" id="JAHUTJ010057261">
    <property type="protein sequence ID" value="MED6285879.1"/>
    <property type="molecule type" value="Genomic_DNA"/>
</dbReference>
<dbReference type="Proteomes" id="UP001352852">
    <property type="component" value="Unassembled WGS sequence"/>
</dbReference>
<keyword evidence="2" id="KW-1185">Reference proteome</keyword>
<proteinExistence type="predicted"/>
<evidence type="ECO:0000313" key="2">
    <source>
        <dbReference type="Proteomes" id="UP001352852"/>
    </source>
</evidence>
<accession>A0ABU7EJ01</accession>
<name>A0ABU7EJ01_9TELE</name>
<gene>
    <name evidence="1" type="ORF">CHARACLAT_033689</name>
</gene>
<reference evidence="1 2" key="1">
    <citation type="submission" date="2021-06" db="EMBL/GenBank/DDBJ databases">
        <authorList>
            <person name="Palmer J.M."/>
        </authorList>
    </citation>
    <scope>NUCLEOTIDE SEQUENCE [LARGE SCALE GENOMIC DNA]</scope>
    <source>
        <strain evidence="1 2">CL_MEX2019</strain>
        <tissue evidence="1">Muscle</tissue>
    </source>
</reference>
<evidence type="ECO:0000313" key="1">
    <source>
        <dbReference type="EMBL" id="MED6285879.1"/>
    </source>
</evidence>
<organism evidence="1 2">
    <name type="scientific">Characodon lateralis</name>
    <dbReference type="NCBI Taxonomy" id="208331"/>
    <lineage>
        <taxon>Eukaryota</taxon>
        <taxon>Metazoa</taxon>
        <taxon>Chordata</taxon>
        <taxon>Craniata</taxon>
        <taxon>Vertebrata</taxon>
        <taxon>Euteleostomi</taxon>
        <taxon>Actinopterygii</taxon>
        <taxon>Neopterygii</taxon>
        <taxon>Teleostei</taxon>
        <taxon>Neoteleostei</taxon>
        <taxon>Acanthomorphata</taxon>
        <taxon>Ovalentaria</taxon>
        <taxon>Atherinomorphae</taxon>
        <taxon>Cyprinodontiformes</taxon>
        <taxon>Goodeidae</taxon>
        <taxon>Characodon</taxon>
    </lineage>
</organism>
<comment type="caution">
    <text evidence="1">The sequence shown here is derived from an EMBL/GenBank/DDBJ whole genome shotgun (WGS) entry which is preliminary data.</text>
</comment>
<sequence>MFFLVPHWFLPPPCPLFPHSSVQSSVCAPRSVLLVRACKFCIFIKPFLLTILLPSSCLHFGTAPVSQIMTLGVVMNSDHNLQNYIKTVTKSFYHLKKFPALKV</sequence>
<protein>
    <submittedName>
        <fullName evidence="1">Uncharacterized protein</fullName>
    </submittedName>
</protein>